<evidence type="ECO:0000256" key="2">
    <source>
        <dbReference type="ARBA" id="ARBA00022649"/>
    </source>
</evidence>
<dbReference type="PANTHER" id="PTHR36582">
    <property type="entry name" value="ANTITOXIN PARD"/>
    <property type="match status" value="1"/>
</dbReference>
<evidence type="ECO:0000256" key="1">
    <source>
        <dbReference type="ARBA" id="ARBA00008580"/>
    </source>
</evidence>
<evidence type="ECO:0000313" key="3">
    <source>
        <dbReference type="EMBL" id="QBQ97078.1"/>
    </source>
</evidence>
<dbReference type="PANTHER" id="PTHR36582:SF2">
    <property type="entry name" value="ANTITOXIN PARD"/>
    <property type="match status" value="1"/>
</dbReference>
<dbReference type="RefSeq" id="WP_134748083.1">
    <property type="nucleotide sequence ID" value="NZ_CP038148.1"/>
</dbReference>
<dbReference type="InterPro" id="IPR010985">
    <property type="entry name" value="Ribbon_hlx_hlx"/>
</dbReference>
<gene>
    <name evidence="3" type="ORF">E1956_07745</name>
</gene>
<dbReference type="Gene3D" id="6.10.10.120">
    <property type="entry name" value="Antitoxin ParD1-like"/>
    <property type="match status" value="1"/>
</dbReference>
<dbReference type="OrthoDB" id="9815501at2"/>
<name>A0A4P7CMV6_9BURK</name>
<dbReference type="AlphaFoldDB" id="A0A4P7CMV6"/>
<dbReference type="SUPFAM" id="SSF47598">
    <property type="entry name" value="Ribbon-helix-helix"/>
    <property type="match status" value="1"/>
</dbReference>
<keyword evidence="4" id="KW-1185">Reference proteome</keyword>
<dbReference type="Pfam" id="PF03693">
    <property type="entry name" value="ParD_antitoxin"/>
    <property type="match status" value="1"/>
</dbReference>
<dbReference type="Proteomes" id="UP000295727">
    <property type="component" value="Chromosome 1"/>
</dbReference>
<keyword evidence="2" id="KW-1277">Toxin-antitoxin system</keyword>
<dbReference type="KEGG" id="ppai:E1956_07745"/>
<organism evidence="3 4">
    <name type="scientific">Paraburkholderia pallida</name>
    <dbReference type="NCBI Taxonomy" id="2547399"/>
    <lineage>
        <taxon>Bacteria</taxon>
        <taxon>Pseudomonadati</taxon>
        <taxon>Pseudomonadota</taxon>
        <taxon>Betaproteobacteria</taxon>
        <taxon>Burkholderiales</taxon>
        <taxon>Burkholderiaceae</taxon>
        <taxon>Paraburkholderia</taxon>
    </lineage>
</organism>
<reference evidence="3 4" key="1">
    <citation type="submission" date="2019-03" db="EMBL/GenBank/DDBJ databases">
        <title>Paraburkholderia sp. 7MH5, isolated from subtropical forest soil.</title>
        <authorList>
            <person name="Gao Z.-H."/>
            <person name="Qiu L.-H."/>
        </authorList>
    </citation>
    <scope>NUCLEOTIDE SEQUENCE [LARGE SCALE GENOMIC DNA]</scope>
    <source>
        <strain evidence="3 4">7MH5</strain>
    </source>
</reference>
<protein>
    <submittedName>
        <fullName evidence="3">Type II toxin-antitoxin system ParD family antitoxin</fullName>
    </submittedName>
</protein>
<dbReference type="GO" id="GO:0006355">
    <property type="term" value="P:regulation of DNA-templated transcription"/>
    <property type="evidence" value="ECO:0007669"/>
    <property type="project" value="InterPro"/>
</dbReference>
<dbReference type="InterPro" id="IPR038296">
    <property type="entry name" value="ParD_sf"/>
</dbReference>
<evidence type="ECO:0000313" key="4">
    <source>
        <dbReference type="Proteomes" id="UP000295727"/>
    </source>
</evidence>
<dbReference type="EMBL" id="CP038148">
    <property type="protein sequence ID" value="QBQ97078.1"/>
    <property type="molecule type" value="Genomic_DNA"/>
</dbReference>
<comment type="similarity">
    <text evidence="1">Belongs to the ParD antitoxin family.</text>
</comment>
<sequence length="100" mass="10775">MPTRNVVLTDHQAHLIDSLVNSGRFQNASEVLRAGLRLVEREEAETQARLEALRDAARAGIADADAGRMRSFTSAQALGDFLDSLAENALVAAGATKRTR</sequence>
<dbReference type="NCBIfam" id="TIGR02606">
    <property type="entry name" value="antidote_CC2985"/>
    <property type="match status" value="1"/>
</dbReference>
<proteinExistence type="inferred from homology"/>
<accession>A0A4P7CMV6</accession>
<dbReference type="CDD" id="cd22231">
    <property type="entry name" value="RHH_NikR_HicB-like"/>
    <property type="match status" value="1"/>
</dbReference>
<dbReference type="InterPro" id="IPR022789">
    <property type="entry name" value="ParD"/>
</dbReference>